<evidence type="ECO:0000256" key="3">
    <source>
        <dbReference type="ARBA" id="ARBA00022801"/>
    </source>
</evidence>
<evidence type="ECO:0000313" key="5">
    <source>
        <dbReference type="EMBL" id="MBC8545326.1"/>
    </source>
</evidence>
<comment type="function">
    <text evidence="4">An aminoacyl-tRNA editing enzyme that deacylates mischarged D-aminoacyl-tRNAs. Also deacylates mischarged glycyl-tRNA(Ala), protecting cells against glycine mischarging by AlaRS. Acts via tRNA-based rather than protein-based catalysis; rejects L-amino acids rather than detecting D-amino acids in the active site. By recycling D-aminoacyl-tRNA to D-amino acids and free tRNA molecules, this enzyme counteracts the toxicity associated with the formation of D-aminoacyl-tRNA entities in vivo and helps enforce protein L-homochirality.</text>
</comment>
<dbReference type="SUPFAM" id="SSF69500">
    <property type="entry name" value="DTD-like"/>
    <property type="match status" value="1"/>
</dbReference>
<organism evidence="5 6">
    <name type="scientific">Ligaoa zhengdingensis</name>
    <dbReference type="NCBI Taxonomy" id="2763658"/>
    <lineage>
        <taxon>Bacteria</taxon>
        <taxon>Bacillati</taxon>
        <taxon>Bacillota</taxon>
        <taxon>Clostridia</taxon>
        <taxon>Eubacteriales</taxon>
        <taxon>Oscillospiraceae</taxon>
        <taxon>Ligaoa</taxon>
    </lineage>
</organism>
<reference evidence="5" key="1">
    <citation type="submission" date="2020-08" db="EMBL/GenBank/DDBJ databases">
        <title>Genome public.</title>
        <authorList>
            <person name="Liu C."/>
            <person name="Sun Q."/>
        </authorList>
    </citation>
    <scope>NUCLEOTIDE SEQUENCE</scope>
    <source>
        <strain evidence="5">NSJ-31</strain>
    </source>
</reference>
<keyword evidence="6" id="KW-1185">Reference proteome</keyword>
<comment type="subunit">
    <text evidence="4">Homodimer.</text>
</comment>
<comment type="domain">
    <text evidence="4">A Gly-cisPro motif from one monomer fits into the active site of the other monomer to allow specific chiral rejection of L-amino acids.</text>
</comment>
<dbReference type="RefSeq" id="WP_249281485.1">
    <property type="nucleotide sequence ID" value="NZ_JACRST010000001.1"/>
</dbReference>
<keyword evidence="4" id="KW-0694">RNA-binding</keyword>
<dbReference type="EC" id="3.1.1.96" evidence="4"/>
<dbReference type="GO" id="GO:0019478">
    <property type="term" value="P:D-amino acid catabolic process"/>
    <property type="evidence" value="ECO:0007669"/>
    <property type="project" value="UniProtKB-UniRule"/>
</dbReference>
<dbReference type="PANTHER" id="PTHR10472">
    <property type="entry name" value="D-TYROSYL-TRNA TYR DEACYLASE"/>
    <property type="match status" value="1"/>
</dbReference>
<dbReference type="InterPro" id="IPR023509">
    <property type="entry name" value="DTD-like_sf"/>
</dbReference>
<keyword evidence="2 4" id="KW-0820">tRNA-binding</keyword>
<dbReference type="CDD" id="cd00563">
    <property type="entry name" value="Dtyr_deacylase"/>
    <property type="match status" value="1"/>
</dbReference>
<dbReference type="EMBL" id="JACRST010000001">
    <property type="protein sequence ID" value="MBC8545326.1"/>
    <property type="molecule type" value="Genomic_DNA"/>
</dbReference>
<comment type="caution">
    <text evidence="5">The sequence shown here is derived from an EMBL/GenBank/DDBJ whole genome shotgun (WGS) entry which is preliminary data.</text>
</comment>
<dbReference type="GO" id="GO:0043908">
    <property type="term" value="F:Ser(Gly)-tRNA(Ala) hydrolase activity"/>
    <property type="evidence" value="ECO:0007669"/>
    <property type="project" value="UniProtKB-UniRule"/>
</dbReference>
<dbReference type="EC" id="3.1.1.-" evidence="4"/>
<accession>A0A926DV86</accession>
<evidence type="ECO:0000256" key="2">
    <source>
        <dbReference type="ARBA" id="ARBA00022555"/>
    </source>
</evidence>
<comment type="subcellular location">
    <subcellularLocation>
        <location evidence="4">Cytoplasm</location>
    </subcellularLocation>
</comment>
<comment type="catalytic activity">
    <reaction evidence="4">
        <text>glycyl-tRNA(Ala) + H2O = tRNA(Ala) + glycine + H(+)</text>
        <dbReference type="Rhea" id="RHEA:53744"/>
        <dbReference type="Rhea" id="RHEA-COMP:9657"/>
        <dbReference type="Rhea" id="RHEA-COMP:13640"/>
        <dbReference type="ChEBI" id="CHEBI:15377"/>
        <dbReference type="ChEBI" id="CHEBI:15378"/>
        <dbReference type="ChEBI" id="CHEBI:57305"/>
        <dbReference type="ChEBI" id="CHEBI:78442"/>
        <dbReference type="ChEBI" id="CHEBI:78522"/>
    </reaction>
</comment>
<evidence type="ECO:0000256" key="4">
    <source>
        <dbReference type="HAMAP-Rule" id="MF_00518"/>
    </source>
</evidence>
<dbReference type="GO" id="GO:0051500">
    <property type="term" value="F:D-tyrosyl-tRNA(Tyr) deacylase activity"/>
    <property type="evidence" value="ECO:0007669"/>
    <property type="project" value="TreeGrafter"/>
</dbReference>
<dbReference type="GO" id="GO:0005737">
    <property type="term" value="C:cytoplasm"/>
    <property type="evidence" value="ECO:0007669"/>
    <property type="project" value="UniProtKB-SubCell"/>
</dbReference>
<dbReference type="Proteomes" id="UP000653127">
    <property type="component" value="Unassembled WGS sequence"/>
</dbReference>
<dbReference type="PANTHER" id="PTHR10472:SF5">
    <property type="entry name" value="D-AMINOACYL-TRNA DEACYLASE 1"/>
    <property type="match status" value="1"/>
</dbReference>
<gene>
    <name evidence="4" type="primary">dtd</name>
    <name evidence="5" type="ORF">H8711_00050</name>
</gene>
<dbReference type="HAMAP" id="MF_00518">
    <property type="entry name" value="Deacylase_Dtd"/>
    <property type="match status" value="1"/>
</dbReference>
<comment type="similarity">
    <text evidence="1 4">Belongs to the DTD family.</text>
</comment>
<keyword evidence="3 4" id="KW-0378">Hydrolase</keyword>
<dbReference type="AlphaFoldDB" id="A0A926DV86"/>
<dbReference type="GO" id="GO:0106026">
    <property type="term" value="F:Gly-tRNA(Ala) deacylase activity"/>
    <property type="evidence" value="ECO:0007669"/>
    <property type="project" value="UniProtKB-UniRule"/>
</dbReference>
<dbReference type="FunFam" id="3.50.80.10:FF:000001">
    <property type="entry name" value="D-aminoacyl-tRNA deacylase"/>
    <property type="match status" value="1"/>
</dbReference>
<protein>
    <recommendedName>
        <fullName evidence="4">D-aminoacyl-tRNA deacylase</fullName>
        <shortName evidence="4">DTD</shortName>
        <ecNumber evidence="4">3.1.1.96</ecNumber>
    </recommendedName>
    <alternativeName>
        <fullName evidence="4">Gly-tRNA(Ala) deacylase</fullName>
        <ecNumber evidence="4">3.1.1.-</ecNumber>
    </alternativeName>
</protein>
<feature type="short sequence motif" description="Gly-cisPro motif, important for rejection of L-amino acids" evidence="4">
    <location>
        <begin position="137"/>
        <end position="138"/>
    </location>
</feature>
<proteinExistence type="inferred from homology"/>
<keyword evidence="4" id="KW-0963">Cytoplasm</keyword>
<dbReference type="Gene3D" id="3.50.80.10">
    <property type="entry name" value="D-tyrosyl-tRNA(Tyr) deacylase"/>
    <property type="match status" value="1"/>
</dbReference>
<evidence type="ECO:0000256" key="1">
    <source>
        <dbReference type="ARBA" id="ARBA00009673"/>
    </source>
</evidence>
<dbReference type="GO" id="GO:0000049">
    <property type="term" value="F:tRNA binding"/>
    <property type="evidence" value="ECO:0007669"/>
    <property type="project" value="UniProtKB-UniRule"/>
</dbReference>
<dbReference type="NCBIfam" id="TIGR00256">
    <property type="entry name" value="D-aminoacyl-tRNA deacylase"/>
    <property type="match status" value="1"/>
</dbReference>
<name>A0A926DV86_9FIRM</name>
<evidence type="ECO:0000313" key="6">
    <source>
        <dbReference type="Proteomes" id="UP000653127"/>
    </source>
</evidence>
<comment type="catalytic activity">
    <reaction evidence="4">
        <text>a D-aminoacyl-tRNA + H2O = a tRNA + a D-alpha-amino acid + H(+)</text>
        <dbReference type="Rhea" id="RHEA:13953"/>
        <dbReference type="Rhea" id="RHEA-COMP:10123"/>
        <dbReference type="Rhea" id="RHEA-COMP:10124"/>
        <dbReference type="ChEBI" id="CHEBI:15377"/>
        <dbReference type="ChEBI" id="CHEBI:15378"/>
        <dbReference type="ChEBI" id="CHEBI:59871"/>
        <dbReference type="ChEBI" id="CHEBI:78442"/>
        <dbReference type="ChEBI" id="CHEBI:79333"/>
        <dbReference type="EC" id="3.1.1.96"/>
    </reaction>
</comment>
<sequence length="155" mass="16851">MKAVLQRVRRASVTIAGETVGSIGAGLMVLLGVTEEDDERTCDYLAEKAANLRIFEDDAGKMNRSLLDTGGEMLVVSQFTLCADCKKGRRPAFVHAARPERAIPLYERFLAQVRGMGIPTAEGRFGADMLVSLENDGPVTILLDTDEIMPGKTLH</sequence>
<dbReference type="Pfam" id="PF02580">
    <property type="entry name" value="Tyr_Deacylase"/>
    <property type="match status" value="1"/>
</dbReference>
<dbReference type="InterPro" id="IPR003732">
    <property type="entry name" value="Daa-tRNA_deacyls_DTD"/>
</dbReference>